<protein>
    <submittedName>
        <fullName evidence="3">Hemolysin D</fullName>
    </submittedName>
</protein>
<dbReference type="GO" id="GO:0015562">
    <property type="term" value="F:efflux transmembrane transporter activity"/>
    <property type="evidence" value="ECO:0007669"/>
    <property type="project" value="TreeGrafter"/>
</dbReference>
<dbReference type="SUPFAM" id="SSF111369">
    <property type="entry name" value="HlyD-like secretion proteins"/>
    <property type="match status" value="2"/>
</dbReference>
<keyword evidence="1" id="KW-0175">Coiled coil</keyword>
<dbReference type="OrthoDB" id="7626141at2"/>
<proteinExistence type="predicted"/>
<dbReference type="Gene3D" id="1.10.287.470">
    <property type="entry name" value="Helix hairpin bin"/>
    <property type="match status" value="1"/>
</dbReference>
<dbReference type="GO" id="GO:1990281">
    <property type="term" value="C:efflux pump complex"/>
    <property type="evidence" value="ECO:0007669"/>
    <property type="project" value="TreeGrafter"/>
</dbReference>
<keyword evidence="4" id="KW-1185">Reference proteome</keyword>
<name>A0A6N6JEQ6_9RHOB</name>
<comment type="caution">
    <text evidence="3">The sequence shown here is derived from an EMBL/GenBank/DDBJ whole genome shotgun (WGS) entry which is preliminary data.</text>
</comment>
<dbReference type="Gene3D" id="2.40.30.170">
    <property type="match status" value="1"/>
</dbReference>
<evidence type="ECO:0000256" key="1">
    <source>
        <dbReference type="SAM" id="Coils"/>
    </source>
</evidence>
<evidence type="ECO:0000313" key="3">
    <source>
        <dbReference type="EMBL" id="GFE64833.1"/>
    </source>
</evidence>
<dbReference type="InterPro" id="IPR058625">
    <property type="entry name" value="MdtA-like_BSH"/>
</dbReference>
<organism evidence="3 4">
    <name type="scientific">Litoreibacter roseus</name>
    <dbReference type="NCBI Taxonomy" id="2601869"/>
    <lineage>
        <taxon>Bacteria</taxon>
        <taxon>Pseudomonadati</taxon>
        <taxon>Pseudomonadota</taxon>
        <taxon>Alphaproteobacteria</taxon>
        <taxon>Rhodobacterales</taxon>
        <taxon>Roseobacteraceae</taxon>
        <taxon>Litoreibacter</taxon>
    </lineage>
</organism>
<sequence length="482" mass="52338">MRFFRRSLVGLVLLCATVGLLALAGKSIFDAVSVSLSEEGPGQQTGERVFSVNVLPIEPDVISPVLTSFGEIRSRRTLDIRAPIEGRIIELSPEFEEGGRVTAGDLLARINPADAQTAVDVSRTDLVEAQSDLRDAERALVLARDELVAAEDQAELRARALRRQEDLRSRGVGTEAAVETAELEASSALQAVLSRRQSVQQNEARIDQARTLVERREINLANAERLLAETEIFAAFDGRLADVTVTSGGIVATNERLAQLVDPTTLEVSFRISTGQYARLLRQDGGLVDTPVEVTLDVLGVGLTAQARLTRESAAVTEGTTGRVLYAEILDPRGLRPGDFVTVTVIEPELQDVARVPATAVNSAGRVLVLADGDRLREEDVEVLRLQGDDVIIGAASIAGEEIVAERSQLLGEGIKVRPLRPLALGEDETVELDDERRARLISFVQSNVRLSDEAKDRMLIQLQEPLVPARMVARIENRMGS</sequence>
<reference evidence="3 4" key="1">
    <citation type="submission" date="2019-12" db="EMBL/GenBank/DDBJ databases">
        <title>Litoreibacter badius sp. nov., a novel bacteriochlorophyll a-containing bacterium in the genus Litoreibacter.</title>
        <authorList>
            <person name="Kanamuro M."/>
            <person name="Takabe Y."/>
            <person name="Mori K."/>
            <person name="Takaichi S."/>
            <person name="Hanada S."/>
        </authorList>
    </citation>
    <scope>NUCLEOTIDE SEQUENCE [LARGE SCALE GENOMIC DNA]</scope>
    <source>
        <strain evidence="3 4">K6</strain>
    </source>
</reference>
<dbReference type="PANTHER" id="PTHR30469">
    <property type="entry name" value="MULTIDRUG RESISTANCE PROTEIN MDTA"/>
    <property type="match status" value="1"/>
</dbReference>
<evidence type="ECO:0000313" key="4">
    <source>
        <dbReference type="Proteomes" id="UP000436822"/>
    </source>
</evidence>
<dbReference type="EMBL" id="BLJE01000002">
    <property type="protein sequence ID" value="GFE64833.1"/>
    <property type="molecule type" value="Genomic_DNA"/>
</dbReference>
<dbReference type="RefSeq" id="WP_159806322.1">
    <property type="nucleotide sequence ID" value="NZ_BLJE01000002.1"/>
</dbReference>
<dbReference type="PANTHER" id="PTHR30469:SF15">
    <property type="entry name" value="HLYD FAMILY OF SECRETION PROTEINS"/>
    <property type="match status" value="1"/>
</dbReference>
<dbReference type="AlphaFoldDB" id="A0A6N6JEQ6"/>
<dbReference type="Pfam" id="PF25917">
    <property type="entry name" value="BSH_RND"/>
    <property type="match status" value="1"/>
</dbReference>
<dbReference type="Proteomes" id="UP000436822">
    <property type="component" value="Unassembled WGS sequence"/>
</dbReference>
<dbReference type="Gene3D" id="2.40.420.20">
    <property type="match status" value="1"/>
</dbReference>
<evidence type="ECO:0000259" key="2">
    <source>
        <dbReference type="Pfam" id="PF25917"/>
    </source>
</evidence>
<dbReference type="Gene3D" id="2.40.50.100">
    <property type="match status" value="1"/>
</dbReference>
<feature type="coiled-coil region" evidence="1">
    <location>
        <begin position="119"/>
        <end position="164"/>
    </location>
</feature>
<accession>A0A6N6JEQ6</accession>
<gene>
    <name evidence="3" type="ORF">KIN_19070</name>
</gene>
<feature type="domain" description="Multidrug resistance protein MdtA-like barrel-sandwich hybrid" evidence="2">
    <location>
        <begin position="76"/>
        <end position="261"/>
    </location>
</feature>